<reference evidence="1" key="2">
    <citation type="submission" date="2024-02" db="EMBL/GenBank/DDBJ databases">
        <authorList>
            <consortium name="Clinical and Environmental Microbiology Branch: Whole genome sequencing antimicrobial resistance pathogens in the healthcare setting"/>
        </authorList>
    </citation>
    <scope>NUCLEOTIDE SEQUENCE</scope>
    <source>
        <strain evidence="1">2023CK-00345</strain>
    </source>
</reference>
<name>A0AAI9MFT6_ECOLX</name>
<dbReference type="AlphaFoldDB" id="A0AAI9MFT6"/>
<gene>
    <name evidence="1" type="ORF">P6223_005233</name>
    <name evidence="2" type="ORF">R8G00_30430</name>
</gene>
<proteinExistence type="predicted"/>
<organism evidence="1">
    <name type="scientific">Escherichia coli</name>
    <dbReference type="NCBI Taxonomy" id="562"/>
    <lineage>
        <taxon>Bacteria</taxon>
        <taxon>Pseudomonadati</taxon>
        <taxon>Pseudomonadota</taxon>
        <taxon>Gammaproteobacteria</taxon>
        <taxon>Enterobacterales</taxon>
        <taxon>Enterobacteriaceae</taxon>
        <taxon>Escherichia</taxon>
    </lineage>
</organism>
<evidence type="ECO:0000313" key="1">
    <source>
        <dbReference type="EMBL" id="EMM0028544.1"/>
    </source>
</evidence>
<dbReference type="EMBL" id="ABLFQU030000090">
    <property type="protein sequence ID" value="EMM0028544.1"/>
    <property type="molecule type" value="Genomic_DNA"/>
</dbReference>
<sequence length="108" mass="11991">MQTITTHEQLLVDGKITERTATHIVTGAHGYETLCTSGYNIRYNEKQELVESCEKIAEGELPVTCPTCFAVWQDVHKFTPGDFDTESGKGDFADTNLTEIMIGKMSDT</sequence>
<reference evidence="2" key="1">
    <citation type="submission" date="2023-10" db="EMBL/GenBank/DDBJ databases">
        <title>Draft Genome Sequence of a Shiga toxin-producing Escherichia coli strain from deer meat showing an IS-element integration in the B-subunit of the Shiga toxin Stx2b gene.</title>
        <authorList>
            <person name="Projahn M."/>
            <person name="Borowiak M."/>
        </authorList>
    </citation>
    <scope>NUCLEOTIDE SEQUENCE</scope>
    <source>
        <strain evidence="2">BfR-EC-18960</strain>
    </source>
</reference>
<accession>A0AAI9MFT6</accession>
<evidence type="ECO:0000313" key="2">
    <source>
        <dbReference type="EMBL" id="MDW9353724.1"/>
    </source>
</evidence>
<dbReference type="EMBL" id="JAWPMK010000007">
    <property type="protein sequence ID" value="MDW9353724.1"/>
    <property type="molecule type" value="Genomic_DNA"/>
</dbReference>
<dbReference type="Proteomes" id="UP001271591">
    <property type="component" value="Unassembled WGS sequence"/>
</dbReference>
<dbReference type="RefSeq" id="WP_001193518.1">
    <property type="nucleotide sequence ID" value="NZ_BFMH01000625.1"/>
</dbReference>
<comment type="caution">
    <text evidence="1">The sequence shown here is derived from an EMBL/GenBank/DDBJ whole genome shotgun (WGS) entry which is preliminary data.</text>
</comment>
<protein>
    <submittedName>
        <fullName evidence="1">Uncharacterized protein</fullName>
    </submittedName>
</protein>